<gene>
    <name evidence="3" type="ORF">OsI_28053</name>
</gene>
<name>A2YRV6_ORYSI</name>
<feature type="transmembrane region" description="Helical" evidence="2">
    <location>
        <begin position="225"/>
        <end position="244"/>
    </location>
</feature>
<evidence type="ECO:0000256" key="1">
    <source>
        <dbReference type="SAM" id="MobiDB-lite"/>
    </source>
</evidence>
<proteinExistence type="predicted"/>
<keyword evidence="2" id="KW-0812">Transmembrane</keyword>
<dbReference type="AlphaFoldDB" id="A2YRV6"/>
<dbReference type="OMA" id="DMGAPYT"/>
<keyword evidence="4" id="KW-1185">Reference proteome</keyword>
<dbReference type="HOGENOM" id="CLU_063978_0_0_1"/>
<dbReference type="Gramene" id="BGIOSGA027547-TA">
    <property type="protein sequence ID" value="BGIOSGA027547-PA"/>
    <property type="gene ID" value="BGIOSGA027547"/>
</dbReference>
<evidence type="ECO:0000256" key="2">
    <source>
        <dbReference type="SAM" id="Phobius"/>
    </source>
</evidence>
<dbReference type="Proteomes" id="UP000007015">
    <property type="component" value="Chromosome 8"/>
</dbReference>
<organism evidence="3 4">
    <name type="scientific">Oryza sativa subsp. indica</name>
    <name type="common">Rice</name>
    <dbReference type="NCBI Taxonomy" id="39946"/>
    <lineage>
        <taxon>Eukaryota</taxon>
        <taxon>Viridiplantae</taxon>
        <taxon>Streptophyta</taxon>
        <taxon>Embryophyta</taxon>
        <taxon>Tracheophyta</taxon>
        <taxon>Spermatophyta</taxon>
        <taxon>Magnoliopsida</taxon>
        <taxon>Liliopsida</taxon>
        <taxon>Poales</taxon>
        <taxon>Poaceae</taxon>
        <taxon>BOP clade</taxon>
        <taxon>Oryzoideae</taxon>
        <taxon>Oryzeae</taxon>
        <taxon>Oryzinae</taxon>
        <taxon>Oryza</taxon>
        <taxon>Oryza sativa</taxon>
    </lineage>
</organism>
<dbReference type="STRING" id="39946.A2YRV6"/>
<accession>A2YRV6</accession>
<feature type="region of interest" description="Disordered" evidence="1">
    <location>
        <begin position="1"/>
        <end position="23"/>
    </location>
</feature>
<keyword evidence="2" id="KW-1133">Transmembrane helix</keyword>
<evidence type="ECO:0000313" key="4">
    <source>
        <dbReference type="Proteomes" id="UP000007015"/>
    </source>
</evidence>
<sequence length="247" mass="23936">MAAALQGDGSVERGSHGTVPGEAELGLPLGEAVLGADHAAAPFDGVGAPGSAPDHGAGLLVDNDRAGVRANGLADFLKGYMARPCTNTGVLVSDMGAPYTNTGVLARDMAAPDAGLGAPNSIAVVFARDMAARYSSGGVLAREHGVPFETKAQGMVAAGAPPAPQVSIEGAILGAKAGASMAAKAAACAGARRGRGGNLASAVVGITAASSAVTMVAAGDVSPPMAFGLFVLLLAGLALAVSAVRRV</sequence>
<keyword evidence="2" id="KW-0472">Membrane</keyword>
<feature type="transmembrane region" description="Helical" evidence="2">
    <location>
        <begin position="199"/>
        <end position="219"/>
    </location>
</feature>
<evidence type="ECO:0000313" key="3">
    <source>
        <dbReference type="EMBL" id="EAZ05817.1"/>
    </source>
</evidence>
<protein>
    <submittedName>
        <fullName evidence="3">Uncharacterized protein</fullName>
    </submittedName>
</protein>
<dbReference type="EMBL" id="CM000133">
    <property type="protein sequence ID" value="EAZ05817.1"/>
    <property type="molecule type" value="Genomic_DNA"/>
</dbReference>
<reference evidence="3 4" key="1">
    <citation type="journal article" date="2005" name="PLoS Biol.">
        <title>The genomes of Oryza sativa: a history of duplications.</title>
        <authorList>
            <person name="Yu J."/>
            <person name="Wang J."/>
            <person name="Lin W."/>
            <person name="Li S."/>
            <person name="Li H."/>
            <person name="Zhou J."/>
            <person name="Ni P."/>
            <person name="Dong W."/>
            <person name="Hu S."/>
            <person name="Zeng C."/>
            <person name="Zhang J."/>
            <person name="Zhang Y."/>
            <person name="Li R."/>
            <person name="Xu Z."/>
            <person name="Li S."/>
            <person name="Li X."/>
            <person name="Zheng H."/>
            <person name="Cong L."/>
            <person name="Lin L."/>
            <person name="Yin J."/>
            <person name="Geng J."/>
            <person name="Li G."/>
            <person name="Shi J."/>
            <person name="Liu J."/>
            <person name="Lv H."/>
            <person name="Li J."/>
            <person name="Wang J."/>
            <person name="Deng Y."/>
            <person name="Ran L."/>
            <person name="Shi X."/>
            <person name="Wang X."/>
            <person name="Wu Q."/>
            <person name="Li C."/>
            <person name="Ren X."/>
            <person name="Wang J."/>
            <person name="Wang X."/>
            <person name="Li D."/>
            <person name="Liu D."/>
            <person name="Zhang X."/>
            <person name="Ji Z."/>
            <person name="Zhao W."/>
            <person name="Sun Y."/>
            <person name="Zhang Z."/>
            <person name="Bao J."/>
            <person name="Han Y."/>
            <person name="Dong L."/>
            <person name="Ji J."/>
            <person name="Chen P."/>
            <person name="Wu S."/>
            <person name="Liu J."/>
            <person name="Xiao Y."/>
            <person name="Bu D."/>
            <person name="Tan J."/>
            <person name="Yang L."/>
            <person name="Ye C."/>
            <person name="Zhang J."/>
            <person name="Xu J."/>
            <person name="Zhou Y."/>
            <person name="Yu Y."/>
            <person name="Zhang B."/>
            <person name="Zhuang S."/>
            <person name="Wei H."/>
            <person name="Liu B."/>
            <person name="Lei M."/>
            <person name="Yu H."/>
            <person name="Li Y."/>
            <person name="Xu H."/>
            <person name="Wei S."/>
            <person name="He X."/>
            <person name="Fang L."/>
            <person name="Zhang Z."/>
            <person name="Zhang Y."/>
            <person name="Huang X."/>
            <person name="Su Z."/>
            <person name="Tong W."/>
            <person name="Li J."/>
            <person name="Tong Z."/>
            <person name="Li S."/>
            <person name="Ye J."/>
            <person name="Wang L."/>
            <person name="Fang L."/>
            <person name="Lei T."/>
            <person name="Chen C."/>
            <person name="Chen H."/>
            <person name="Xu Z."/>
            <person name="Li H."/>
            <person name="Huang H."/>
            <person name="Zhang F."/>
            <person name="Xu H."/>
            <person name="Li N."/>
            <person name="Zhao C."/>
            <person name="Li S."/>
            <person name="Dong L."/>
            <person name="Huang Y."/>
            <person name="Li L."/>
            <person name="Xi Y."/>
            <person name="Qi Q."/>
            <person name="Li W."/>
            <person name="Zhang B."/>
            <person name="Hu W."/>
            <person name="Zhang Y."/>
            <person name="Tian X."/>
            <person name="Jiao Y."/>
            <person name="Liang X."/>
            <person name="Jin J."/>
            <person name="Gao L."/>
            <person name="Zheng W."/>
            <person name="Hao B."/>
            <person name="Liu S."/>
            <person name="Wang W."/>
            <person name="Yuan L."/>
            <person name="Cao M."/>
            <person name="McDermott J."/>
            <person name="Samudrala R."/>
            <person name="Wang J."/>
            <person name="Wong G.K."/>
            <person name="Yang H."/>
        </authorList>
    </citation>
    <scope>NUCLEOTIDE SEQUENCE [LARGE SCALE GENOMIC DNA]</scope>
    <source>
        <strain evidence="4">cv. 93-11</strain>
    </source>
</reference>